<reference evidence="1 2" key="1">
    <citation type="submission" date="2018-08" db="EMBL/GenBank/DDBJ databases">
        <title>The metabolism and importance of syntrophic acetate oxidation coupled to methane or sulfide production in haloalkaline environments.</title>
        <authorList>
            <person name="Timmers P.H.A."/>
            <person name="Vavourakis C.D."/>
            <person name="Sorokin D.Y."/>
            <person name="Sinninghe Damste J.S."/>
            <person name="Muyzer G."/>
            <person name="Stams A.J.M."/>
            <person name="Plugge C.M."/>
        </authorList>
    </citation>
    <scope>NUCLEOTIDE SEQUENCE [LARGE SCALE GENOMIC DNA]</scope>
    <source>
        <strain evidence="1">MSAO_Bac1</strain>
    </source>
</reference>
<proteinExistence type="predicted"/>
<organism evidence="1 2">
    <name type="scientific">Candidatus Syntrophonatronum acetioxidans</name>
    <dbReference type="NCBI Taxonomy" id="1795816"/>
    <lineage>
        <taxon>Bacteria</taxon>
        <taxon>Bacillati</taxon>
        <taxon>Bacillota</taxon>
        <taxon>Clostridia</taxon>
        <taxon>Eubacteriales</taxon>
        <taxon>Syntrophomonadaceae</taxon>
        <taxon>Candidatus Syntrophonatronum</taxon>
    </lineage>
</organism>
<comment type="caution">
    <text evidence="1">The sequence shown here is derived from an EMBL/GenBank/DDBJ whole genome shotgun (WGS) entry which is preliminary data.</text>
</comment>
<name>A0A424YC07_9FIRM</name>
<gene>
    <name evidence="1" type="ORF">D5R97_07390</name>
</gene>
<evidence type="ECO:0000313" key="1">
    <source>
        <dbReference type="EMBL" id="RQD74666.1"/>
    </source>
</evidence>
<dbReference type="EMBL" id="QZAA01000195">
    <property type="protein sequence ID" value="RQD74666.1"/>
    <property type="molecule type" value="Genomic_DNA"/>
</dbReference>
<dbReference type="Proteomes" id="UP000285138">
    <property type="component" value="Unassembled WGS sequence"/>
</dbReference>
<sequence length="68" mass="7647">MTSAVPPWLISTLINKVENLSYRYGMFYTSSHPIPASWLTGEESGTAYLPSSKGFSLQLKRELQRDPP</sequence>
<evidence type="ECO:0000313" key="2">
    <source>
        <dbReference type="Proteomes" id="UP000285138"/>
    </source>
</evidence>
<accession>A0A424YC07</accession>
<dbReference type="AlphaFoldDB" id="A0A424YC07"/>
<protein>
    <submittedName>
        <fullName evidence="1">Uncharacterized protein</fullName>
    </submittedName>
</protein>